<dbReference type="Gene3D" id="4.10.320.60">
    <property type="match status" value="1"/>
</dbReference>
<evidence type="ECO:0000256" key="1">
    <source>
        <dbReference type="SAM" id="MobiDB-lite"/>
    </source>
</evidence>
<dbReference type="AlphaFoldDB" id="A0A8H7LCR0"/>
<accession>A0A8H7LCR0</accession>
<feature type="compositionally biased region" description="Basic and acidic residues" evidence="1">
    <location>
        <begin position="89"/>
        <end position="99"/>
    </location>
</feature>
<organism evidence="2 3">
    <name type="scientific">Metschnikowia pulcherrima</name>
    <dbReference type="NCBI Taxonomy" id="27326"/>
    <lineage>
        <taxon>Eukaryota</taxon>
        <taxon>Fungi</taxon>
        <taxon>Dikarya</taxon>
        <taxon>Ascomycota</taxon>
        <taxon>Saccharomycotina</taxon>
        <taxon>Pichiomycetes</taxon>
        <taxon>Metschnikowiaceae</taxon>
        <taxon>Metschnikowia</taxon>
    </lineage>
</organism>
<protein>
    <submittedName>
        <fullName evidence="2">Uncharacterized protein</fullName>
    </submittedName>
</protein>
<feature type="region of interest" description="Disordered" evidence="1">
    <location>
        <begin position="48"/>
        <end position="99"/>
    </location>
</feature>
<comment type="caution">
    <text evidence="2">The sequence shown here is derived from an EMBL/GenBank/DDBJ whole genome shotgun (WGS) entry which is preliminary data.</text>
</comment>
<feature type="compositionally biased region" description="Basic and acidic residues" evidence="1">
    <location>
        <begin position="57"/>
        <end position="81"/>
    </location>
</feature>
<dbReference type="OrthoDB" id="17199at2759"/>
<dbReference type="Proteomes" id="UP000649328">
    <property type="component" value="Unassembled WGS sequence"/>
</dbReference>
<name>A0A8H7LCR0_9ASCO</name>
<proteinExistence type="predicted"/>
<gene>
    <name evidence="2" type="ORF">HF325_000778</name>
</gene>
<sequence length="99" mass="11007">MTQEHSEAEKETVKPVFGASGRKIVYDKDGKPCRTCNTLLDFQLVTGKAKLPTMPVKKPEKPKNSSNHYKQDDPPDVEKARQIFVDVASPDRGDIPGEP</sequence>
<evidence type="ECO:0000313" key="3">
    <source>
        <dbReference type="Proteomes" id="UP000649328"/>
    </source>
</evidence>
<dbReference type="EMBL" id="JACBPP010000001">
    <property type="protein sequence ID" value="KAF8005321.1"/>
    <property type="molecule type" value="Genomic_DNA"/>
</dbReference>
<keyword evidence="3" id="KW-1185">Reference proteome</keyword>
<reference evidence="2" key="1">
    <citation type="submission" date="2020-10" db="EMBL/GenBank/DDBJ databases">
        <title>The Whole-Genome Sequence of Metschnikowia persimmonesis, a Novel Endophytic Yeast Species Isolated from Medicinal Plant Diospyros kaki Thumb.</title>
        <authorList>
            <person name="Rahmat E."/>
            <person name="Kang Y."/>
        </authorList>
    </citation>
    <scope>NUCLEOTIDE SEQUENCE</scope>
    <source>
        <strain evidence="2">KIOM G15050</strain>
    </source>
</reference>
<evidence type="ECO:0000313" key="2">
    <source>
        <dbReference type="EMBL" id="KAF8005321.1"/>
    </source>
</evidence>